<accession>A0A317XTE7</accession>
<protein>
    <recommendedName>
        <fullName evidence="5">NAD(P)-binding domain-containing protein</fullName>
    </recommendedName>
</protein>
<sequence length="263" mass="27969">MSDIATDTATSGKTAIILGSTGAVGKPLLAQLLADASYTAVYSFVRRNNPASLPPVGPGKEYKEILLDFDKLHAGDADEAAKLASVDPHTLFITLGTTRAQAGSFEAFEKIDRGYVLAAARAVGKRNAPTVVYCSSGMSASTSRFPYLKSKGLTEEGLASIFPTTIILRPGFLANANRENPRVLERISEPLFHALSYLNSNLLCPVHHVATGMIRAAALGPHSLVQSGFAHPPPASFRLENASPDSVAVVQNSQILQLLRRQS</sequence>
<gene>
    <name evidence="3" type="ORF">BCV70DRAFT_199420</name>
</gene>
<name>A0A317XTE7_9BASI</name>
<dbReference type="Proteomes" id="UP000246740">
    <property type="component" value="Unassembled WGS sequence"/>
</dbReference>
<evidence type="ECO:0000256" key="1">
    <source>
        <dbReference type="ARBA" id="ARBA00004450"/>
    </source>
</evidence>
<dbReference type="InterPro" id="IPR036291">
    <property type="entry name" value="NAD(P)-bd_dom_sf"/>
</dbReference>
<reference evidence="3 4" key="1">
    <citation type="journal article" date="2018" name="Mol. Biol. Evol.">
        <title>Broad Genomic Sampling Reveals a Smut Pathogenic Ancestry of the Fungal Clade Ustilaginomycotina.</title>
        <authorList>
            <person name="Kijpornyongpan T."/>
            <person name="Mondo S.J."/>
            <person name="Barry K."/>
            <person name="Sandor L."/>
            <person name="Lee J."/>
            <person name="Lipzen A."/>
            <person name="Pangilinan J."/>
            <person name="LaButti K."/>
            <person name="Hainaut M."/>
            <person name="Henrissat B."/>
            <person name="Grigoriev I.V."/>
            <person name="Spatafora J.W."/>
            <person name="Aime M.C."/>
        </authorList>
    </citation>
    <scope>NUCLEOTIDE SEQUENCE [LARGE SCALE GENOMIC DNA]</scope>
    <source>
        <strain evidence="3 4">MCA 3645</strain>
    </source>
</reference>
<dbReference type="STRING" id="1882483.A0A317XTE7"/>
<evidence type="ECO:0008006" key="5">
    <source>
        <dbReference type="Google" id="ProtNLM"/>
    </source>
</evidence>
<dbReference type="Gene3D" id="3.40.50.720">
    <property type="entry name" value="NAD(P)-binding Rossmann-like Domain"/>
    <property type="match status" value="1"/>
</dbReference>
<dbReference type="SUPFAM" id="SSF51735">
    <property type="entry name" value="NAD(P)-binding Rossmann-fold domains"/>
    <property type="match status" value="1"/>
</dbReference>
<comment type="subcellular location">
    <subcellularLocation>
        <location evidence="1">Mitochondrion outer membrane</location>
        <topology evidence="1">Peripheral membrane protein</topology>
    </subcellularLocation>
</comment>
<comment type="similarity">
    <text evidence="2">Belongs to the FMP52 family.</text>
</comment>
<dbReference type="GO" id="GO:0051170">
    <property type="term" value="P:import into nucleus"/>
    <property type="evidence" value="ECO:0007669"/>
    <property type="project" value="TreeGrafter"/>
</dbReference>
<organism evidence="3 4">
    <name type="scientific">Testicularia cyperi</name>
    <dbReference type="NCBI Taxonomy" id="1882483"/>
    <lineage>
        <taxon>Eukaryota</taxon>
        <taxon>Fungi</taxon>
        <taxon>Dikarya</taxon>
        <taxon>Basidiomycota</taxon>
        <taxon>Ustilaginomycotina</taxon>
        <taxon>Ustilaginomycetes</taxon>
        <taxon>Ustilaginales</taxon>
        <taxon>Anthracoideaceae</taxon>
        <taxon>Testicularia</taxon>
    </lineage>
</organism>
<dbReference type="AlphaFoldDB" id="A0A317XTE7"/>
<evidence type="ECO:0000256" key="2">
    <source>
        <dbReference type="ARBA" id="ARBA00006617"/>
    </source>
</evidence>
<dbReference type="PANTHER" id="PTHR14097:SF7">
    <property type="entry name" value="OXIDOREDUCTASE HTATIP2"/>
    <property type="match status" value="1"/>
</dbReference>
<proteinExistence type="inferred from homology"/>
<evidence type="ECO:0000313" key="3">
    <source>
        <dbReference type="EMBL" id="PWZ01063.1"/>
    </source>
</evidence>
<evidence type="ECO:0000313" key="4">
    <source>
        <dbReference type="Proteomes" id="UP000246740"/>
    </source>
</evidence>
<keyword evidence="4" id="KW-1185">Reference proteome</keyword>
<dbReference type="EMBL" id="KZ819191">
    <property type="protein sequence ID" value="PWZ01063.1"/>
    <property type="molecule type" value="Genomic_DNA"/>
</dbReference>
<dbReference type="InParanoid" id="A0A317XTE7"/>
<dbReference type="OrthoDB" id="430436at2759"/>
<dbReference type="GO" id="GO:0005741">
    <property type="term" value="C:mitochondrial outer membrane"/>
    <property type="evidence" value="ECO:0007669"/>
    <property type="project" value="UniProtKB-SubCell"/>
</dbReference>
<dbReference type="PANTHER" id="PTHR14097">
    <property type="entry name" value="OXIDOREDUCTASE HTATIP2"/>
    <property type="match status" value="1"/>
</dbReference>